<dbReference type="AlphaFoldDB" id="A0A0A9DQS2"/>
<dbReference type="EMBL" id="GBRH01208852">
    <property type="protein sequence ID" value="JAD89043.1"/>
    <property type="molecule type" value="Transcribed_RNA"/>
</dbReference>
<proteinExistence type="predicted"/>
<protein>
    <submittedName>
        <fullName evidence="1">HAP2</fullName>
    </submittedName>
</protein>
<reference evidence="1" key="1">
    <citation type="submission" date="2014-09" db="EMBL/GenBank/DDBJ databases">
        <authorList>
            <person name="Magalhaes I.L.F."/>
            <person name="Oliveira U."/>
            <person name="Santos F.R."/>
            <person name="Vidigal T.H.D.A."/>
            <person name="Brescovit A.D."/>
            <person name="Santos A.J."/>
        </authorList>
    </citation>
    <scope>NUCLEOTIDE SEQUENCE</scope>
    <source>
        <tissue evidence="1">Shoot tissue taken approximately 20 cm above the soil surface</tissue>
    </source>
</reference>
<name>A0A0A9DQS2_ARUDO</name>
<accession>A0A0A9DQS2</accession>
<reference evidence="1" key="2">
    <citation type="journal article" date="2015" name="Data Brief">
        <title>Shoot transcriptome of the giant reed, Arundo donax.</title>
        <authorList>
            <person name="Barrero R.A."/>
            <person name="Guerrero F.D."/>
            <person name="Moolhuijzen P."/>
            <person name="Goolsby J.A."/>
            <person name="Tidwell J."/>
            <person name="Bellgard S.E."/>
            <person name="Bellgard M.I."/>
        </authorList>
    </citation>
    <scope>NUCLEOTIDE SEQUENCE</scope>
    <source>
        <tissue evidence="1">Shoot tissue taken approximately 20 cm above the soil surface</tissue>
    </source>
</reference>
<organism evidence="1">
    <name type="scientific">Arundo donax</name>
    <name type="common">Giant reed</name>
    <name type="synonym">Donax arundinaceus</name>
    <dbReference type="NCBI Taxonomy" id="35708"/>
    <lineage>
        <taxon>Eukaryota</taxon>
        <taxon>Viridiplantae</taxon>
        <taxon>Streptophyta</taxon>
        <taxon>Embryophyta</taxon>
        <taxon>Tracheophyta</taxon>
        <taxon>Spermatophyta</taxon>
        <taxon>Magnoliopsida</taxon>
        <taxon>Liliopsida</taxon>
        <taxon>Poales</taxon>
        <taxon>Poaceae</taxon>
        <taxon>PACMAD clade</taxon>
        <taxon>Arundinoideae</taxon>
        <taxon>Arundineae</taxon>
        <taxon>Arundo</taxon>
    </lineage>
</organism>
<sequence length="48" mass="5682">MGRISFSFDHFIKNVSTRQRYAAIRTTWTAHRLVNANVEKKVSIMRRS</sequence>
<evidence type="ECO:0000313" key="1">
    <source>
        <dbReference type="EMBL" id="JAD89043.1"/>
    </source>
</evidence>